<evidence type="ECO:0000256" key="7">
    <source>
        <dbReference type="ARBA" id="ARBA00022898"/>
    </source>
</evidence>
<dbReference type="PANTHER" id="PTHR43643:SF3">
    <property type="entry name" value="HISTIDINOL-PHOSPHATE AMINOTRANSFERASE"/>
    <property type="match status" value="1"/>
</dbReference>
<keyword evidence="5 9" id="KW-0032">Aminotransferase</keyword>
<proteinExistence type="inferred from homology"/>
<dbReference type="NCBIfam" id="TIGR01141">
    <property type="entry name" value="hisC"/>
    <property type="match status" value="1"/>
</dbReference>
<gene>
    <name evidence="9 11" type="primary">hisC</name>
    <name evidence="11" type="ORF">V6575_19715</name>
</gene>
<dbReference type="GO" id="GO:0004400">
    <property type="term" value="F:histidinol-phosphate transaminase activity"/>
    <property type="evidence" value="ECO:0007669"/>
    <property type="project" value="UniProtKB-EC"/>
</dbReference>
<dbReference type="InterPro" id="IPR050106">
    <property type="entry name" value="HistidinolP_aminotransfase"/>
</dbReference>
<feature type="modified residue" description="N6-(pyridoxal phosphate)lysine" evidence="9">
    <location>
        <position position="233"/>
    </location>
</feature>
<evidence type="ECO:0000256" key="6">
    <source>
        <dbReference type="ARBA" id="ARBA00022679"/>
    </source>
</evidence>
<evidence type="ECO:0000256" key="2">
    <source>
        <dbReference type="ARBA" id="ARBA00005011"/>
    </source>
</evidence>
<organism evidence="11 12">
    <name type="scientific">Roseibium algae</name>
    <dbReference type="NCBI Taxonomy" id="3123038"/>
    <lineage>
        <taxon>Bacteria</taxon>
        <taxon>Pseudomonadati</taxon>
        <taxon>Pseudomonadota</taxon>
        <taxon>Alphaproteobacteria</taxon>
        <taxon>Hyphomicrobiales</taxon>
        <taxon>Stappiaceae</taxon>
        <taxon>Roseibium</taxon>
    </lineage>
</organism>
<evidence type="ECO:0000313" key="12">
    <source>
        <dbReference type="Proteomes" id="UP001385499"/>
    </source>
</evidence>
<keyword evidence="9" id="KW-0368">Histidine biosynthesis</keyword>
<dbReference type="Gene3D" id="3.40.640.10">
    <property type="entry name" value="Type I PLP-dependent aspartate aminotransferase-like (Major domain)"/>
    <property type="match status" value="1"/>
</dbReference>
<comment type="cofactor">
    <cofactor evidence="1 9">
        <name>pyridoxal 5'-phosphate</name>
        <dbReference type="ChEBI" id="CHEBI:597326"/>
    </cofactor>
</comment>
<dbReference type="InterPro" id="IPR015424">
    <property type="entry name" value="PyrdxlP-dep_Trfase"/>
</dbReference>
<dbReference type="EC" id="2.6.1.9" evidence="9"/>
<comment type="caution">
    <text evidence="11">The sequence shown here is derived from an EMBL/GenBank/DDBJ whole genome shotgun (WGS) entry which is preliminary data.</text>
</comment>
<accession>A0ABU8TR78</accession>
<dbReference type="InterPro" id="IPR015421">
    <property type="entry name" value="PyrdxlP-dep_Trfase_major"/>
</dbReference>
<name>A0ABU8TR78_9HYPH</name>
<dbReference type="HAMAP" id="MF_01023">
    <property type="entry name" value="HisC_aminotrans_2"/>
    <property type="match status" value="1"/>
</dbReference>
<evidence type="ECO:0000256" key="3">
    <source>
        <dbReference type="ARBA" id="ARBA00007970"/>
    </source>
</evidence>
<protein>
    <recommendedName>
        <fullName evidence="9">Histidinol-phosphate aminotransferase</fullName>
        <ecNumber evidence="9">2.6.1.9</ecNumber>
    </recommendedName>
    <alternativeName>
        <fullName evidence="9">Imidazole acetol-phosphate transaminase</fullName>
    </alternativeName>
</protein>
<dbReference type="SUPFAM" id="SSF53383">
    <property type="entry name" value="PLP-dependent transferases"/>
    <property type="match status" value="1"/>
</dbReference>
<dbReference type="CDD" id="cd00609">
    <property type="entry name" value="AAT_like"/>
    <property type="match status" value="1"/>
</dbReference>
<dbReference type="RefSeq" id="WP_340276788.1">
    <property type="nucleotide sequence ID" value="NZ_JBAKIA010000018.1"/>
</dbReference>
<reference evidence="11 12" key="1">
    <citation type="submission" date="2024-02" db="EMBL/GenBank/DDBJ databases">
        <title>Roseibium algae sp. nov., isolated from marine alga (Grateloupia sp.), showing potential in myo-inositol conversion.</title>
        <authorList>
            <person name="Wang Y."/>
        </authorList>
    </citation>
    <scope>NUCLEOTIDE SEQUENCE [LARGE SCALE GENOMIC DNA]</scope>
    <source>
        <strain evidence="11 12">H3510</strain>
    </source>
</reference>
<comment type="pathway">
    <text evidence="2 9">Amino-acid biosynthesis; L-histidine biosynthesis; L-histidine from 5-phospho-alpha-D-ribose 1-diphosphate: step 7/9.</text>
</comment>
<evidence type="ECO:0000256" key="4">
    <source>
        <dbReference type="ARBA" id="ARBA00011738"/>
    </source>
</evidence>
<dbReference type="Proteomes" id="UP001385499">
    <property type="component" value="Unassembled WGS sequence"/>
</dbReference>
<keyword evidence="12" id="KW-1185">Reference proteome</keyword>
<dbReference type="InterPro" id="IPR015422">
    <property type="entry name" value="PyrdxlP-dep_Trfase_small"/>
</dbReference>
<evidence type="ECO:0000259" key="10">
    <source>
        <dbReference type="Pfam" id="PF00155"/>
    </source>
</evidence>
<comment type="similarity">
    <text evidence="3 9">Belongs to the class-II pyridoxal-phosphate-dependent aminotransferase family. Histidinol-phosphate aminotransferase subfamily.</text>
</comment>
<dbReference type="PANTHER" id="PTHR43643">
    <property type="entry name" value="HISTIDINOL-PHOSPHATE AMINOTRANSFERASE 2"/>
    <property type="match status" value="1"/>
</dbReference>
<feature type="domain" description="Aminotransferase class I/classII large" evidence="10">
    <location>
        <begin position="44"/>
        <end position="369"/>
    </location>
</feature>
<dbReference type="Pfam" id="PF00155">
    <property type="entry name" value="Aminotran_1_2"/>
    <property type="match status" value="1"/>
</dbReference>
<dbReference type="InterPro" id="IPR004839">
    <property type="entry name" value="Aminotransferase_I/II_large"/>
</dbReference>
<dbReference type="Gene3D" id="3.90.1150.10">
    <property type="entry name" value="Aspartate Aminotransferase, domain 1"/>
    <property type="match status" value="1"/>
</dbReference>
<keyword evidence="6 9" id="KW-0808">Transferase</keyword>
<evidence type="ECO:0000313" key="11">
    <source>
        <dbReference type="EMBL" id="MEJ8476323.1"/>
    </source>
</evidence>
<evidence type="ECO:0000256" key="1">
    <source>
        <dbReference type="ARBA" id="ARBA00001933"/>
    </source>
</evidence>
<comment type="catalytic activity">
    <reaction evidence="8 9">
        <text>L-histidinol phosphate + 2-oxoglutarate = 3-(imidazol-4-yl)-2-oxopropyl phosphate + L-glutamate</text>
        <dbReference type="Rhea" id="RHEA:23744"/>
        <dbReference type="ChEBI" id="CHEBI:16810"/>
        <dbReference type="ChEBI" id="CHEBI:29985"/>
        <dbReference type="ChEBI" id="CHEBI:57766"/>
        <dbReference type="ChEBI" id="CHEBI:57980"/>
        <dbReference type="EC" id="2.6.1.9"/>
    </reaction>
</comment>
<dbReference type="EMBL" id="JBAKIA010000018">
    <property type="protein sequence ID" value="MEJ8476323.1"/>
    <property type="molecule type" value="Genomic_DNA"/>
</dbReference>
<dbReference type="InterPro" id="IPR005861">
    <property type="entry name" value="HisP_aminotrans"/>
</dbReference>
<sequence length="375" mass="40102">MTDALTSVETGKDATRPQPRAGVLDIAAYVPGKSKGANGLTLHKLSSNETPLGASEKAKAAFAGTGAHLELYPDGASTALREAIAEVCGLHADRIICGAGSDEILSLLANSYLSPGDEAIYTEHGFLVYDIAIRAAGALPVIAPEKDFTTDVDAILSRVTARTKMVFIANPNNPTGTYLPFEEVRRLHAGLPSNVLLVLDAAYAEYVRRNDYESGMELAATMENVVMTRTFSKIYGLAGLRLGWCFGPAHIIDTMNRIRGPFNVSGPAIAAGVAAIRDKSFVEKAVDHNEVWRPWVTSELEKLGLSVTPSVGNFVLIHFPDVDGKRAVDADAYLLERGCVLRLVGNYGLPNSLRMSVGSEEANKTVLAHFAAFLA</sequence>
<keyword evidence="9" id="KW-0028">Amino-acid biosynthesis</keyword>
<evidence type="ECO:0000256" key="9">
    <source>
        <dbReference type="HAMAP-Rule" id="MF_01023"/>
    </source>
</evidence>
<evidence type="ECO:0000256" key="8">
    <source>
        <dbReference type="ARBA" id="ARBA00047481"/>
    </source>
</evidence>
<comment type="subunit">
    <text evidence="4 9">Homodimer.</text>
</comment>
<evidence type="ECO:0000256" key="5">
    <source>
        <dbReference type="ARBA" id="ARBA00022576"/>
    </source>
</evidence>
<keyword evidence="7 9" id="KW-0663">Pyridoxal phosphate</keyword>